<protein>
    <recommendedName>
        <fullName evidence="4">Saposin B-type domain-containing protein</fullName>
    </recommendedName>
</protein>
<evidence type="ECO:0000313" key="2">
    <source>
        <dbReference type="EMBL" id="GMT30532.1"/>
    </source>
</evidence>
<accession>A0AAV5WF70</accession>
<dbReference type="EMBL" id="BTSY01000005">
    <property type="protein sequence ID" value="GMT30532.1"/>
    <property type="molecule type" value="Genomic_DNA"/>
</dbReference>
<keyword evidence="1" id="KW-0732">Signal</keyword>
<name>A0AAV5WF70_9BILA</name>
<gene>
    <name evidence="2" type="ORF">PFISCL1PPCAC_21829</name>
</gene>
<evidence type="ECO:0008006" key="4">
    <source>
        <dbReference type="Google" id="ProtNLM"/>
    </source>
</evidence>
<reference evidence="2" key="1">
    <citation type="submission" date="2023-10" db="EMBL/GenBank/DDBJ databases">
        <title>Genome assembly of Pristionchus species.</title>
        <authorList>
            <person name="Yoshida K."/>
            <person name="Sommer R.J."/>
        </authorList>
    </citation>
    <scope>NUCLEOTIDE SEQUENCE</scope>
    <source>
        <strain evidence="2">RS5133</strain>
    </source>
</reference>
<evidence type="ECO:0000256" key="1">
    <source>
        <dbReference type="SAM" id="SignalP"/>
    </source>
</evidence>
<evidence type="ECO:0000313" key="3">
    <source>
        <dbReference type="Proteomes" id="UP001432322"/>
    </source>
</evidence>
<keyword evidence="3" id="KW-1185">Reference proteome</keyword>
<sequence length="126" mass="14025">MNRLSTVVLMTLVAITVSLPIIQLDDEDNTQTTPGGLTFDEFCEQCVDFFDFFLSNIGEEEAVFEAVCNKIMHNSDENFPMMKVCVAGFVGEMFYVKKRLITNGEGSLDICMKLGCTYPAVTAEPE</sequence>
<organism evidence="2 3">
    <name type="scientific">Pristionchus fissidentatus</name>
    <dbReference type="NCBI Taxonomy" id="1538716"/>
    <lineage>
        <taxon>Eukaryota</taxon>
        <taxon>Metazoa</taxon>
        <taxon>Ecdysozoa</taxon>
        <taxon>Nematoda</taxon>
        <taxon>Chromadorea</taxon>
        <taxon>Rhabditida</taxon>
        <taxon>Rhabditina</taxon>
        <taxon>Diplogasteromorpha</taxon>
        <taxon>Diplogasteroidea</taxon>
        <taxon>Neodiplogasteridae</taxon>
        <taxon>Pristionchus</taxon>
    </lineage>
</organism>
<dbReference type="AlphaFoldDB" id="A0AAV5WF70"/>
<comment type="caution">
    <text evidence="2">The sequence shown here is derived from an EMBL/GenBank/DDBJ whole genome shotgun (WGS) entry which is preliminary data.</text>
</comment>
<feature type="chain" id="PRO_5043921601" description="Saposin B-type domain-containing protein" evidence="1">
    <location>
        <begin position="19"/>
        <end position="126"/>
    </location>
</feature>
<feature type="signal peptide" evidence="1">
    <location>
        <begin position="1"/>
        <end position="18"/>
    </location>
</feature>
<dbReference type="Proteomes" id="UP001432322">
    <property type="component" value="Unassembled WGS sequence"/>
</dbReference>
<proteinExistence type="predicted"/>